<sequence>MMSASPSPTQPGRGAAAIDVQQLHKYFGDLEVLKGIDFHVGRGEVVCVIGPSGSGKSTLLRCVNRLEEPTDGRIVINGTDITDEHVDLNRVRTAIGMVFQQFNLFPHLDVLNNLTIAQRRALKRKQGEAEEIAKRNLERVGLSDKVHAYPGQLSGGQQQRVAIARALSMDPEMMLFDEPTSALDPELVGEVLQVMKDLASEGMTMMVVTHEMGFAREVADRVVFMDGGVVVEENSPEELLENPQHERTKQFLSMVL</sequence>
<reference evidence="12 13" key="1">
    <citation type="submission" date="2018-09" db="EMBL/GenBank/DDBJ databases">
        <title>Complete genome sequence of Euzebya sp. DY32-46 isolated from seawater of Pacific Ocean.</title>
        <authorList>
            <person name="Xu L."/>
            <person name="Wu Y.-H."/>
            <person name="Xu X.-W."/>
        </authorList>
    </citation>
    <scope>NUCLEOTIDE SEQUENCE [LARGE SCALE GENOMIC DNA]</scope>
    <source>
        <strain evidence="12 13">DY32-46</strain>
    </source>
</reference>
<accession>A0A346XXT4</accession>
<keyword evidence="3" id="KW-0813">Transport</keyword>
<proteinExistence type="inferred from homology"/>
<evidence type="ECO:0000313" key="13">
    <source>
        <dbReference type="Proteomes" id="UP000264006"/>
    </source>
</evidence>
<dbReference type="GO" id="GO:0005886">
    <property type="term" value="C:plasma membrane"/>
    <property type="evidence" value="ECO:0007669"/>
    <property type="project" value="UniProtKB-SubCell"/>
</dbReference>
<dbReference type="SMART" id="SM00382">
    <property type="entry name" value="AAA"/>
    <property type="match status" value="1"/>
</dbReference>
<dbReference type="FunFam" id="3.40.50.300:FF:000020">
    <property type="entry name" value="Amino acid ABC transporter ATP-binding component"/>
    <property type="match status" value="1"/>
</dbReference>
<dbReference type="PIRSF" id="PIRSF039085">
    <property type="entry name" value="ABC_ATPase_HisP"/>
    <property type="match status" value="1"/>
</dbReference>
<dbReference type="Pfam" id="PF00005">
    <property type="entry name" value="ABC_tran"/>
    <property type="match status" value="1"/>
</dbReference>
<organism evidence="12 13">
    <name type="scientific">Euzebya pacifica</name>
    <dbReference type="NCBI Taxonomy" id="1608957"/>
    <lineage>
        <taxon>Bacteria</taxon>
        <taxon>Bacillati</taxon>
        <taxon>Actinomycetota</taxon>
        <taxon>Nitriliruptoria</taxon>
        <taxon>Euzebyales</taxon>
    </lineage>
</organism>
<keyword evidence="4" id="KW-1003">Cell membrane</keyword>
<gene>
    <name evidence="12" type="ORF">DVS28_a2350</name>
</gene>
<evidence type="ECO:0000256" key="4">
    <source>
        <dbReference type="ARBA" id="ARBA00022475"/>
    </source>
</evidence>
<dbReference type="GO" id="GO:0015426">
    <property type="term" value="F:ATPase-coupled polar amino acid-transporter activity"/>
    <property type="evidence" value="ECO:0007669"/>
    <property type="project" value="UniProtKB-EC"/>
</dbReference>
<evidence type="ECO:0000256" key="7">
    <source>
        <dbReference type="ARBA" id="ARBA00022970"/>
    </source>
</evidence>
<evidence type="ECO:0000256" key="3">
    <source>
        <dbReference type="ARBA" id="ARBA00022448"/>
    </source>
</evidence>
<dbReference type="Proteomes" id="UP000264006">
    <property type="component" value="Chromosome"/>
</dbReference>
<dbReference type="PANTHER" id="PTHR43166:SF9">
    <property type="entry name" value="GLUTAMATE_ASPARTATE IMPORT ATP-BINDING PROTEIN GLTL"/>
    <property type="match status" value="1"/>
</dbReference>
<dbReference type="Gene3D" id="3.40.50.300">
    <property type="entry name" value="P-loop containing nucleotide triphosphate hydrolases"/>
    <property type="match status" value="1"/>
</dbReference>
<dbReference type="InterPro" id="IPR003439">
    <property type="entry name" value="ABC_transporter-like_ATP-bd"/>
</dbReference>
<evidence type="ECO:0000256" key="2">
    <source>
        <dbReference type="ARBA" id="ARBA00005417"/>
    </source>
</evidence>
<dbReference type="InterPro" id="IPR030679">
    <property type="entry name" value="ABC_ATPase_HisP-typ"/>
</dbReference>
<evidence type="ECO:0000256" key="1">
    <source>
        <dbReference type="ARBA" id="ARBA00004202"/>
    </source>
</evidence>
<dbReference type="EC" id="7.4.2.1" evidence="9"/>
<dbReference type="InterPro" id="IPR017871">
    <property type="entry name" value="ABC_transporter-like_CS"/>
</dbReference>
<dbReference type="PROSITE" id="PS50893">
    <property type="entry name" value="ABC_TRANSPORTER_2"/>
    <property type="match status" value="1"/>
</dbReference>
<comment type="catalytic activity">
    <reaction evidence="10">
        <text>a polar amino acid(out) + ATP + H2O = a polar amino acid(in) + ADP + phosphate + H(+)</text>
        <dbReference type="Rhea" id="RHEA:14673"/>
        <dbReference type="ChEBI" id="CHEBI:15377"/>
        <dbReference type="ChEBI" id="CHEBI:15378"/>
        <dbReference type="ChEBI" id="CHEBI:30616"/>
        <dbReference type="ChEBI" id="CHEBI:43474"/>
        <dbReference type="ChEBI" id="CHEBI:62031"/>
        <dbReference type="ChEBI" id="CHEBI:456216"/>
        <dbReference type="EC" id="7.4.2.1"/>
    </reaction>
    <physiologicalReaction direction="left-to-right" evidence="10">
        <dbReference type="Rhea" id="RHEA:14674"/>
    </physiologicalReaction>
</comment>
<dbReference type="GO" id="GO:0016887">
    <property type="term" value="F:ATP hydrolysis activity"/>
    <property type="evidence" value="ECO:0007669"/>
    <property type="project" value="InterPro"/>
</dbReference>
<dbReference type="CDD" id="cd03262">
    <property type="entry name" value="ABC_HisP_GlnQ"/>
    <property type="match status" value="1"/>
</dbReference>
<evidence type="ECO:0000256" key="9">
    <source>
        <dbReference type="ARBA" id="ARBA00038850"/>
    </source>
</evidence>
<dbReference type="KEGG" id="euz:DVS28_a2350"/>
<keyword evidence="8" id="KW-0472">Membrane</keyword>
<comment type="similarity">
    <text evidence="2">Belongs to the ABC transporter superfamily.</text>
</comment>
<dbReference type="InterPro" id="IPR050086">
    <property type="entry name" value="MetN_ABC_transporter-like"/>
</dbReference>
<keyword evidence="7" id="KW-0029">Amino-acid transport</keyword>
<dbReference type="PROSITE" id="PS00211">
    <property type="entry name" value="ABC_TRANSPORTER_1"/>
    <property type="match status" value="1"/>
</dbReference>
<dbReference type="InterPro" id="IPR027417">
    <property type="entry name" value="P-loop_NTPase"/>
</dbReference>
<name>A0A346XXT4_9ACTN</name>
<dbReference type="PANTHER" id="PTHR43166">
    <property type="entry name" value="AMINO ACID IMPORT ATP-BINDING PROTEIN"/>
    <property type="match status" value="1"/>
</dbReference>
<dbReference type="EMBL" id="CP031165">
    <property type="protein sequence ID" value="AXV07031.1"/>
    <property type="molecule type" value="Genomic_DNA"/>
</dbReference>
<evidence type="ECO:0000256" key="5">
    <source>
        <dbReference type="ARBA" id="ARBA00022741"/>
    </source>
</evidence>
<dbReference type="SUPFAM" id="SSF52540">
    <property type="entry name" value="P-loop containing nucleoside triphosphate hydrolases"/>
    <property type="match status" value="1"/>
</dbReference>
<dbReference type="AlphaFoldDB" id="A0A346XXT4"/>
<comment type="subcellular location">
    <subcellularLocation>
        <location evidence="1">Cell membrane</location>
        <topology evidence="1">Peripheral membrane protein</topology>
    </subcellularLocation>
</comment>
<evidence type="ECO:0000259" key="11">
    <source>
        <dbReference type="PROSITE" id="PS50893"/>
    </source>
</evidence>
<evidence type="ECO:0000256" key="6">
    <source>
        <dbReference type="ARBA" id="ARBA00022840"/>
    </source>
</evidence>
<keyword evidence="5" id="KW-0547">Nucleotide-binding</keyword>
<evidence type="ECO:0000313" key="12">
    <source>
        <dbReference type="EMBL" id="AXV07031.1"/>
    </source>
</evidence>
<dbReference type="InterPro" id="IPR003593">
    <property type="entry name" value="AAA+_ATPase"/>
</dbReference>
<dbReference type="GO" id="GO:0005524">
    <property type="term" value="F:ATP binding"/>
    <property type="evidence" value="ECO:0007669"/>
    <property type="project" value="UniProtKB-KW"/>
</dbReference>
<evidence type="ECO:0000256" key="8">
    <source>
        <dbReference type="ARBA" id="ARBA00023136"/>
    </source>
</evidence>
<evidence type="ECO:0000256" key="10">
    <source>
        <dbReference type="ARBA" id="ARBA00047624"/>
    </source>
</evidence>
<keyword evidence="6 12" id="KW-0067">ATP-binding</keyword>
<protein>
    <recommendedName>
        <fullName evidence="9">ABC-type polar-amino-acid transporter</fullName>
        <ecNumber evidence="9">7.4.2.1</ecNumber>
    </recommendedName>
</protein>
<feature type="domain" description="ABC transporter" evidence="11">
    <location>
        <begin position="18"/>
        <end position="252"/>
    </location>
</feature>
<keyword evidence="13" id="KW-1185">Reference proteome</keyword>